<feature type="domain" description="BAH" evidence="13">
    <location>
        <begin position="688"/>
        <end position="814"/>
    </location>
</feature>
<dbReference type="PRINTS" id="PR00105">
    <property type="entry name" value="C5METTRFRASE"/>
</dbReference>
<dbReference type="SUPFAM" id="SSF53335">
    <property type="entry name" value="S-adenosyl-L-methionine-dependent methyltransferases"/>
    <property type="match status" value="1"/>
</dbReference>
<feature type="compositionally biased region" description="Acidic residues" evidence="12">
    <location>
        <begin position="1340"/>
        <end position="1353"/>
    </location>
</feature>
<dbReference type="Gene3D" id="2.30.30.490">
    <property type="match status" value="2"/>
</dbReference>
<dbReference type="EC" id="2.1.1.37" evidence="2"/>
<dbReference type="GO" id="GO:0044027">
    <property type="term" value="P:negative regulation of gene expression via chromosomal CpG island methylation"/>
    <property type="evidence" value="ECO:0007669"/>
    <property type="project" value="TreeGrafter"/>
</dbReference>
<evidence type="ECO:0000256" key="5">
    <source>
        <dbReference type="ARBA" id="ARBA00022691"/>
    </source>
</evidence>
<keyword evidence="3 10" id="KW-0489">Methyltransferase</keyword>
<dbReference type="NCBIfam" id="TIGR00675">
    <property type="entry name" value="dcm"/>
    <property type="match status" value="1"/>
</dbReference>
<dbReference type="InterPro" id="IPR029063">
    <property type="entry name" value="SAM-dependent_MTases_sf"/>
</dbReference>
<dbReference type="PANTHER" id="PTHR10629:SF52">
    <property type="entry name" value="DNA (CYTOSINE-5)-METHYLTRANSFERASE 1"/>
    <property type="match status" value="1"/>
</dbReference>
<evidence type="ECO:0000256" key="2">
    <source>
        <dbReference type="ARBA" id="ARBA00011975"/>
    </source>
</evidence>
<feature type="compositionally biased region" description="Basic and acidic residues" evidence="12">
    <location>
        <begin position="15"/>
        <end position="39"/>
    </location>
</feature>
<dbReference type="InterPro" id="IPR022702">
    <property type="entry name" value="Cytosine_MeTrfase1_RFD"/>
</dbReference>
<comment type="similarity">
    <text evidence="10 11">Belongs to the class I-like SAM-binding methyltransferase superfamily. C5-methyltransferase family.</text>
</comment>
<feature type="compositionally biased region" description="Acidic residues" evidence="12">
    <location>
        <begin position="1386"/>
        <end position="1396"/>
    </location>
</feature>
<dbReference type="GO" id="GO:0006346">
    <property type="term" value="P:DNA methylation-dependent constitutive heterochromatin formation"/>
    <property type="evidence" value="ECO:0007669"/>
    <property type="project" value="InterPro"/>
</dbReference>
<evidence type="ECO:0000313" key="14">
    <source>
        <dbReference type="EMBL" id="KAJ3571618.1"/>
    </source>
</evidence>
<dbReference type="Pfam" id="PF12047">
    <property type="entry name" value="DNMT1-RFD"/>
    <property type="match status" value="1"/>
</dbReference>
<comment type="caution">
    <text evidence="14">The sequence shown here is derived from an EMBL/GenBank/DDBJ whole genome shotgun (WGS) entry which is preliminary data.</text>
</comment>
<dbReference type="GO" id="GO:0003677">
    <property type="term" value="F:DNA binding"/>
    <property type="evidence" value="ECO:0007669"/>
    <property type="project" value="UniProtKB-KW"/>
</dbReference>
<dbReference type="InterPro" id="IPR001525">
    <property type="entry name" value="C5_MeTfrase"/>
</dbReference>
<dbReference type="PANTHER" id="PTHR10629">
    <property type="entry name" value="CYTOSINE-SPECIFIC METHYLTRANSFERASE"/>
    <property type="match status" value="1"/>
</dbReference>
<name>A0AAD5YXU7_9AGAR</name>
<evidence type="ECO:0000256" key="3">
    <source>
        <dbReference type="ARBA" id="ARBA00022603"/>
    </source>
</evidence>
<evidence type="ECO:0000256" key="12">
    <source>
        <dbReference type="SAM" id="MobiDB-lite"/>
    </source>
</evidence>
<gene>
    <name evidence="14" type="ORF">NP233_g3648</name>
</gene>
<proteinExistence type="inferred from homology"/>
<feature type="compositionally biased region" description="Basic and acidic residues" evidence="12">
    <location>
        <begin position="1358"/>
        <end position="1371"/>
    </location>
</feature>
<feature type="compositionally biased region" description="Basic and acidic residues" evidence="12">
    <location>
        <begin position="54"/>
        <end position="70"/>
    </location>
</feature>
<keyword evidence="15" id="KW-1185">Reference proteome</keyword>
<dbReference type="GO" id="GO:0003682">
    <property type="term" value="F:chromatin binding"/>
    <property type="evidence" value="ECO:0007669"/>
    <property type="project" value="UniProtKB-UniRule"/>
</dbReference>
<dbReference type="InterPro" id="IPR001025">
    <property type="entry name" value="BAH_dom"/>
</dbReference>
<evidence type="ECO:0000256" key="1">
    <source>
        <dbReference type="ARBA" id="ARBA00004123"/>
    </source>
</evidence>
<dbReference type="GO" id="GO:0032259">
    <property type="term" value="P:methylation"/>
    <property type="evidence" value="ECO:0007669"/>
    <property type="project" value="UniProtKB-KW"/>
</dbReference>
<keyword evidence="5 10" id="KW-0949">S-adenosyl-L-methionine</keyword>
<reference evidence="14" key="1">
    <citation type="submission" date="2022-07" db="EMBL/GenBank/DDBJ databases">
        <title>Genome Sequence of Leucocoprinus birnbaumii.</title>
        <authorList>
            <person name="Buettner E."/>
        </authorList>
    </citation>
    <scope>NUCLEOTIDE SEQUENCE</scope>
    <source>
        <strain evidence="14">VT141</strain>
    </source>
</reference>
<protein>
    <recommendedName>
        <fullName evidence="2">DNA (cytosine-5-)-methyltransferase</fullName>
        <ecNumber evidence="2">2.1.1.37</ecNumber>
    </recommendedName>
</protein>
<dbReference type="InterPro" id="IPR050390">
    <property type="entry name" value="C5-Methyltransferase"/>
</dbReference>
<evidence type="ECO:0000256" key="4">
    <source>
        <dbReference type="ARBA" id="ARBA00022679"/>
    </source>
</evidence>
<dbReference type="PROSITE" id="PS51679">
    <property type="entry name" value="SAM_MT_C5"/>
    <property type="match status" value="1"/>
</dbReference>
<organism evidence="14 15">
    <name type="scientific">Leucocoprinus birnbaumii</name>
    <dbReference type="NCBI Taxonomy" id="56174"/>
    <lineage>
        <taxon>Eukaryota</taxon>
        <taxon>Fungi</taxon>
        <taxon>Dikarya</taxon>
        <taxon>Basidiomycota</taxon>
        <taxon>Agaricomycotina</taxon>
        <taxon>Agaricomycetes</taxon>
        <taxon>Agaricomycetidae</taxon>
        <taxon>Agaricales</taxon>
        <taxon>Agaricineae</taxon>
        <taxon>Agaricaceae</taxon>
        <taxon>Leucocoprinus</taxon>
    </lineage>
</organism>
<dbReference type="GO" id="GO:0005634">
    <property type="term" value="C:nucleus"/>
    <property type="evidence" value="ECO:0007669"/>
    <property type="project" value="UniProtKB-SubCell"/>
</dbReference>
<evidence type="ECO:0000256" key="9">
    <source>
        <dbReference type="PIRSR" id="PIRSR037404-1"/>
    </source>
</evidence>
<feature type="compositionally biased region" description="Acidic residues" evidence="12">
    <location>
        <begin position="121"/>
        <end position="138"/>
    </location>
</feature>
<dbReference type="Gene3D" id="3.90.120.10">
    <property type="entry name" value="DNA Methylase, subunit A, domain 2"/>
    <property type="match status" value="1"/>
</dbReference>
<feature type="active site" evidence="9 10">
    <location>
        <position position="953"/>
    </location>
</feature>
<evidence type="ECO:0000256" key="10">
    <source>
        <dbReference type="PROSITE-ProRule" id="PRU01016"/>
    </source>
</evidence>
<evidence type="ECO:0000259" key="13">
    <source>
        <dbReference type="PROSITE" id="PS51038"/>
    </source>
</evidence>
<dbReference type="Gene3D" id="3.40.50.150">
    <property type="entry name" value="Vaccinia Virus protein VP39"/>
    <property type="match status" value="1"/>
</dbReference>
<comment type="subcellular location">
    <subcellularLocation>
        <location evidence="1">Nucleus</location>
    </subcellularLocation>
</comment>
<feature type="region of interest" description="Disordered" evidence="12">
    <location>
        <begin position="1"/>
        <end position="96"/>
    </location>
</feature>
<dbReference type="InterPro" id="IPR043151">
    <property type="entry name" value="BAH_sf"/>
</dbReference>
<keyword evidence="6" id="KW-0677">Repeat</keyword>
<evidence type="ECO:0000256" key="7">
    <source>
        <dbReference type="ARBA" id="ARBA00023125"/>
    </source>
</evidence>
<keyword evidence="7" id="KW-0238">DNA-binding</keyword>
<feature type="region of interest" description="Disordered" evidence="12">
    <location>
        <begin position="1326"/>
        <end position="1396"/>
    </location>
</feature>
<keyword evidence="8" id="KW-0539">Nucleus</keyword>
<dbReference type="PROSITE" id="PS51038">
    <property type="entry name" value="BAH"/>
    <property type="match status" value="1"/>
</dbReference>
<accession>A0AAD5YXU7</accession>
<keyword evidence="4 10" id="KW-0808">Transferase</keyword>
<evidence type="ECO:0000256" key="6">
    <source>
        <dbReference type="ARBA" id="ARBA00022737"/>
    </source>
</evidence>
<dbReference type="GO" id="GO:0003886">
    <property type="term" value="F:DNA (cytosine-5-)-methyltransferase activity"/>
    <property type="evidence" value="ECO:0007669"/>
    <property type="project" value="UniProtKB-UniRule"/>
</dbReference>
<evidence type="ECO:0000256" key="11">
    <source>
        <dbReference type="RuleBase" id="RU000416"/>
    </source>
</evidence>
<sequence length="1396" mass="160072">MPPRRPNAFEVSFPEEVHREAALRKKREEDERERRRHAELLAAQQVDQKKLKRKERENSKKQEKERRKGADPLGSTEEDVDIGGIEHEFMRPSKKVQLDLPTEYYFAKPDETRETADTYLEGEEDHSDNDEGSDGEDSDTVRARSRSIRDNGPQPPRKDRPKPIRILTDFTIFDTRHRNELVIFSKIEDEDGVDRRFEVAGLVVPYYVDEEDLVGEDGDEGGNGRGVEEVEPIYMRVGPVLGYSIDWTKDKDPFYIETPHAWYILKMPAKNYSPWYQMFYTPRRLAQLVIASAMKQKRLHFNDFVHDTLNNTVGIFGDRFVEDDLWDAADLICDIIAELQTEQPDKNIRVIPVIAHILKHASRTPTDSRQPHRRKKRLDGPSRLRITAGLLIDLRNPDLAVLKQENQNPTHVTPLIASLARGFINEELIVIGPPPPKERSQAENAMRAKAQLGILWKLIERARGGILGVDWKKEDRVTPRSNYLRKVEVGGVVYKPGDFVLVPRGKYGSKDLTLTWPRQFAHLPQDASIASYFWFARIIYIKNEEQIAHVQWLEHASQTMLNELANSQELFFCKLCNPIPLGCLVAKAQVHVNPAGSVKPDEYFVRYIHDLSLATFVAVPQDYHRCLDHYNDASNRASATAILDYCPICIAVEEDNHKMQWQYEPLPPRRERNGLDAPEARGIVFNGKVYHLFDFVLHRADKGPSHIGQIVDFVKPRHGSRTSLTLRVRKVGRIWDLVGLVNAVEGEIKDERHAFLTEEEAVIPYTDIIDKAVVLSRESFGQRISLRKWLDTSPRHFYVRFRFKKMIPEPWDTKSRVSFRDIDVCKKCTEETIAHYYDVNEFKNKMQNSPMRVMDLFGGVGAFSLGLKEGSGCLKVTHALEISPSAARTIKRNCPDTEVINQCVNTVLRYEIKKNEGHHIERPSQLWSPEVKIPIPELPAPGEVDIITAGFPCQTHSRLNMFKTANDIKSNLMLTALSWVDHYRPKYVYMENVTGFLSFHLNTKQAGLHRVEGGVTMGGLKLLIRLLLEMGYQVRYSLLQAGHYGTPQRRVRFFLIAAKGDLPLPDLPQPTHDFPQTNRLAMTMPNGDIIRPIRTNVGTAPHPFVSIEDAIGDLPKFDWKRPGQVRRNGRDEREREGVPVVVCDYKKPHCGYQGRVEYQFEPKTSYQRDARVKESNDLQHYTKTVKARKVDRVVAIPLRPGADYRSLRADMYEWQFANPISSAARSNFRPDKDSCFPTIVTNIDPMAKQSKVLHPYCKRIVTVRELARAQGFPDWFVFETHRGNVTTIHKQIGNAVPLPLARALGRELGEVLLKEWKEGRLEGVVGWEGEGHEGGGNEIELVDDEHDSDDEMEIGSVDGRDRGGFRHRPDHDEEMQDLDWDRGRDSDEDSMEGLYT</sequence>
<evidence type="ECO:0000256" key="8">
    <source>
        <dbReference type="ARBA" id="ARBA00023242"/>
    </source>
</evidence>
<dbReference type="Pfam" id="PF00145">
    <property type="entry name" value="DNA_methylase"/>
    <property type="match status" value="1"/>
</dbReference>
<dbReference type="Proteomes" id="UP001213000">
    <property type="component" value="Unassembled WGS sequence"/>
</dbReference>
<dbReference type="EMBL" id="JANIEX010000177">
    <property type="protein sequence ID" value="KAJ3571618.1"/>
    <property type="molecule type" value="Genomic_DNA"/>
</dbReference>
<feature type="region of interest" description="Disordered" evidence="12">
    <location>
        <begin position="121"/>
        <end position="164"/>
    </location>
</feature>
<evidence type="ECO:0000313" key="15">
    <source>
        <dbReference type="Proteomes" id="UP001213000"/>
    </source>
</evidence>